<dbReference type="GO" id="GO:0008757">
    <property type="term" value="F:S-adenosylmethionine-dependent methyltransferase activity"/>
    <property type="evidence" value="ECO:0007669"/>
    <property type="project" value="InterPro"/>
</dbReference>
<dbReference type="EMBL" id="JADOES010000005">
    <property type="protein sequence ID" value="MBT9314589.1"/>
    <property type="molecule type" value="Genomic_DNA"/>
</dbReference>
<dbReference type="PANTHER" id="PTHR43591">
    <property type="entry name" value="METHYLTRANSFERASE"/>
    <property type="match status" value="1"/>
</dbReference>
<feature type="domain" description="Methyltransferase type 11" evidence="1">
    <location>
        <begin position="39"/>
        <end position="125"/>
    </location>
</feature>
<reference evidence="2" key="1">
    <citation type="submission" date="2020-11" db="EMBL/GenBank/DDBJ databases">
        <authorList>
            <person name="Konstantinou D."/>
            <person name="Gkelis S."/>
            <person name="Popin R."/>
            <person name="Fewer D."/>
            <person name="Sivonen K."/>
        </authorList>
    </citation>
    <scope>NUCLEOTIDE SEQUENCE</scope>
    <source>
        <strain evidence="2">TAU-MAC 1115</strain>
    </source>
</reference>
<dbReference type="AlphaFoldDB" id="A0A947GGW3"/>
<keyword evidence="2" id="KW-0489">Methyltransferase</keyword>
<accession>A0A947GGW3</accession>
<dbReference type="SUPFAM" id="SSF53335">
    <property type="entry name" value="S-adenosyl-L-methionine-dependent methyltransferases"/>
    <property type="match status" value="1"/>
</dbReference>
<dbReference type="CDD" id="cd02440">
    <property type="entry name" value="AdoMet_MTases"/>
    <property type="match status" value="1"/>
</dbReference>
<keyword evidence="2" id="KW-0808">Transferase</keyword>
<dbReference type="InterPro" id="IPR013216">
    <property type="entry name" value="Methyltransf_11"/>
</dbReference>
<dbReference type="Pfam" id="PF08241">
    <property type="entry name" value="Methyltransf_11"/>
    <property type="match status" value="1"/>
</dbReference>
<sequence length="229" mass="26925">MLVYLARKLKAVGMSNYNFLIHKINEKIVKSLPYEGLVVDLGCGTAPYKRHILSVAKQYVGVDWENSLHDQTHVDVFANLCERLPFDSNYADTVTSFQVLEHLPEPSLFLSECFRILKPQGKIFITVPFMWHVHEEPYDYFRYTRYGLEYLLQKNGFVEIEITENTGFWQTWILKFNYHTMRFSTGFLKSFWIPVWWLGQTIAPILDKHDRHPQETASYTISAKKLCCL</sequence>
<dbReference type="RefSeq" id="WP_215607660.1">
    <property type="nucleotide sequence ID" value="NZ_JADOES010000005.1"/>
</dbReference>
<proteinExistence type="predicted"/>
<name>A0A947GGW3_9CYAN</name>
<evidence type="ECO:0000313" key="2">
    <source>
        <dbReference type="EMBL" id="MBT9314589.1"/>
    </source>
</evidence>
<protein>
    <submittedName>
        <fullName evidence="2">Class I SAM-dependent methyltransferase</fullName>
    </submittedName>
</protein>
<dbReference type="InterPro" id="IPR029063">
    <property type="entry name" value="SAM-dependent_MTases_sf"/>
</dbReference>
<evidence type="ECO:0000313" key="3">
    <source>
        <dbReference type="Proteomes" id="UP000717364"/>
    </source>
</evidence>
<reference evidence="2" key="2">
    <citation type="journal article" date="2021" name="Mar. Drugs">
        <title>Genome Reduction and Secondary Metabolism of the Marine Sponge-Associated Cyanobacterium Leptothoe.</title>
        <authorList>
            <person name="Konstantinou D."/>
            <person name="Popin R.V."/>
            <person name="Fewer D.P."/>
            <person name="Sivonen K."/>
            <person name="Gkelis S."/>
        </authorList>
    </citation>
    <scope>NUCLEOTIDE SEQUENCE</scope>
    <source>
        <strain evidence="2">TAU-MAC 1115</strain>
    </source>
</reference>
<dbReference type="GO" id="GO:0032259">
    <property type="term" value="P:methylation"/>
    <property type="evidence" value="ECO:0007669"/>
    <property type="project" value="UniProtKB-KW"/>
</dbReference>
<dbReference type="Gene3D" id="3.40.50.150">
    <property type="entry name" value="Vaccinia Virus protein VP39"/>
    <property type="match status" value="1"/>
</dbReference>
<organism evidence="2 3">
    <name type="scientific">Leptothoe spongobia TAU-MAC 1115</name>
    <dbReference type="NCBI Taxonomy" id="1967444"/>
    <lineage>
        <taxon>Bacteria</taxon>
        <taxon>Bacillati</taxon>
        <taxon>Cyanobacteriota</taxon>
        <taxon>Cyanophyceae</taxon>
        <taxon>Nodosilineales</taxon>
        <taxon>Cymatolegaceae</taxon>
        <taxon>Leptothoe</taxon>
        <taxon>Leptothoe spongobia</taxon>
    </lineage>
</organism>
<evidence type="ECO:0000259" key="1">
    <source>
        <dbReference type="Pfam" id="PF08241"/>
    </source>
</evidence>
<dbReference type="Proteomes" id="UP000717364">
    <property type="component" value="Unassembled WGS sequence"/>
</dbReference>
<comment type="caution">
    <text evidence="2">The sequence shown here is derived from an EMBL/GenBank/DDBJ whole genome shotgun (WGS) entry which is preliminary data.</text>
</comment>
<keyword evidence="3" id="KW-1185">Reference proteome</keyword>
<dbReference type="PANTHER" id="PTHR43591:SF109">
    <property type="entry name" value="METHYLTRANSFERASE TYPE 11 DOMAIN-CONTAINING PROTEIN"/>
    <property type="match status" value="1"/>
</dbReference>
<gene>
    <name evidence="2" type="ORF">IXB50_04035</name>
</gene>